<dbReference type="SUPFAM" id="SSF50129">
    <property type="entry name" value="GroES-like"/>
    <property type="match status" value="1"/>
</dbReference>
<reference evidence="2 3" key="1">
    <citation type="journal article" date="2024" name="Int. J. Syst. Evol. Microbiol.">
        <title>Microbacterium memoriense sp. nov., a member of the Actinomycetota from marine beach sediment of the north coast of Portugal.</title>
        <authorList>
            <person name="Santos J.D.N.D."/>
            <person name="Klimek D."/>
            <person name="Calusinska M."/>
            <person name="Lobo-da-Cunha A."/>
            <person name="Catita J."/>
            <person name="Goncalves H."/>
            <person name="Gonzalez I."/>
            <person name="Lage O.M."/>
        </authorList>
    </citation>
    <scope>NUCLEOTIDE SEQUENCE [LARGE SCALE GENOMIC DNA]</scope>
    <source>
        <strain evidence="2 3">PMIC_1C1B</strain>
    </source>
</reference>
<dbReference type="InterPro" id="IPR011032">
    <property type="entry name" value="GroES-like_sf"/>
</dbReference>
<dbReference type="PANTHER" id="PTHR44013">
    <property type="entry name" value="ZINC-TYPE ALCOHOL DEHYDROGENASE-LIKE PROTEIN C16A3.02C"/>
    <property type="match status" value="1"/>
</dbReference>
<keyword evidence="3" id="KW-1185">Reference proteome</keyword>
<dbReference type="SUPFAM" id="SSF51735">
    <property type="entry name" value="NAD(P)-binding Rossmann-fold domains"/>
    <property type="match status" value="1"/>
</dbReference>
<comment type="caution">
    <text evidence="2">The sequence shown here is derived from an EMBL/GenBank/DDBJ whole genome shotgun (WGS) entry which is preliminary data.</text>
</comment>
<dbReference type="Pfam" id="PF13602">
    <property type="entry name" value="ADH_zinc_N_2"/>
    <property type="match status" value="1"/>
</dbReference>
<dbReference type="Proteomes" id="UP001300496">
    <property type="component" value="Unassembled WGS sequence"/>
</dbReference>
<proteinExistence type="predicted"/>
<feature type="domain" description="Enoyl reductase (ER)" evidence="1">
    <location>
        <begin position="10"/>
        <end position="314"/>
    </location>
</feature>
<gene>
    <name evidence="2" type="ORF">N4R40_11335</name>
</gene>
<dbReference type="Gene3D" id="3.90.180.10">
    <property type="entry name" value="Medium-chain alcohol dehydrogenases, catalytic domain"/>
    <property type="match status" value="1"/>
</dbReference>
<dbReference type="Pfam" id="PF08240">
    <property type="entry name" value="ADH_N"/>
    <property type="match status" value="1"/>
</dbReference>
<dbReference type="SMART" id="SM00829">
    <property type="entry name" value="PKS_ER"/>
    <property type="match status" value="1"/>
</dbReference>
<dbReference type="EMBL" id="JAODOR010000012">
    <property type="protein sequence ID" value="MCT9002959.1"/>
    <property type="molecule type" value="Genomic_DNA"/>
</dbReference>
<sequence>MRAAVYDRYGGVDRLRLADIPTPTPGRGQVLVQVLATSVNLSDWEVLHGSPAYSRIGGLFRPARRVLGSDIAGVVTAVGPGVTRWRVGDEVYGDNLALKGGFAEFAVAPEGALARKPAGLTFEEASTIPQSGAIAAQAVDRARPGERMLLNGAGGGVGVFAIPLAVARGIHVTAVDNAGKRDFLRGLGADEVIDYRAADFTRQGPFDLIVDLVARRSVFAYRRALAPGGRAVVVGGTTRTLLRMLTLGTLVGLLTGTRLGVMAVREGPAHFAPVAEAIAAGAVAVEIDRVFPLAQVAEALAFHGEGRALGKVVVRVAG</sequence>
<dbReference type="InterPro" id="IPR052733">
    <property type="entry name" value="Chloroplast_QOR"/>
</dbReference>
<accession>A0ABT2PEE7</accession>
<dbReference type="InterPro" id="IPR013154">
    <property type="entry name" value="ADH-like_N"/>
</dbReference>
<protein>
    <submittedName>
        <fullName evidence="2">NAD(P)-dependent alcohol dehydrogenase</fullName>
    </submittedName>
</protein>
<evidence type="ECO:0000313" key="2">
    <source>
        <dbReference type="EMBL" id="MCT9002959.1"/>
    </source>
</evidence>
<organism evidence="2 3">
    <name type="scientific">Microbacterium memoriense</name>
    <dbReference type="NCBI Taxonomy" id="2978350"/>
    <lineage>
        <taxon>Bacteria</taxon>
        <taxon>Bacillati</taxon>
        <taxon>Actinomycetota</taxon>
        <taxon>Actinomycetes</taxon>
        <taxon>Micrococcales</taxon>
        <taxon>Microbacteriaceae</taxon>
        <taxon>Microbacterium</taxon>
    </lineage>
</organism>
<dbReference type="CDD" id="cd08267">
    <property type="entry name" value="MDR1"/>
    <property type="match status" value="1"/>
</dbReference>
<dbReference type="RefSeq" id="WP_261607494.1">
    <property type="nucleotide sequence ID" value="NZ_JAODOR010000012.1"/>
</dbReference>
<dbReference type="Gene3D" id="3.40.50.720">
    <property type="entry name" value="NAD(P)-binding Rossmann-like Domain"/>
    <property type="match status" value="1"/>
</dbReference>
<name>A0ABT2PEE7_9MICO</name>
<dbReference type="InterPro" id="IPR020843">
    <property type="entry name" value="ER"/>
</dbReference>
<evidence type="ECO:0000259" key="1">
    <source>
        <dbReference type="SMART" id="SM00829"/>
    </source>
</evidence>
<dbReference type="PANTHER" id="PTHR44013:SF1">
    <property type="entry name" value="ZINC-TYPE ALCOHOL DEHYDROGENASE-LIKE PROTEIN C16A3.02C"/>
    <property type="match status" value="1"/>
</dbReference>
<evidence type="ECO:0000313" key="3">
    <source>
        <dbReference type="Proteomes" id="UP001300496"/>
    </source>
</evidence>
<dbReference type="InterPro" id="IPR036291">
    <property type="entry name" value="NAD(P)-bd_dom_sf"/>
</dbReference>